<dbReference type="Proteomes" id="UP000217257">
    <property type="component" value="Chromosome"/>
</dbReference>
<dbReference type="EMBL" id="CP022098">
    <property type="protein sequence ID" value="ATB39560.1"/>
    <property type="molecule type" value="Genomic_DNA"/>
</dbReference>
<accession>A0A250J7R2</accession>
<dbReference type="KEGG" id="cfus:CYFUS_005004"/>
<evidence type="ECO:0000313" key="1">
    <source>
        <dbReference type="EMBL" id="ATB39560.1"/>
    </source>
</evidence>
<gene>
    <name evidence="1" type="ORF">CYFUS_005004</name>
</gene>
<evidence type="ECO:0000313" key="2">
    <source>
        <dbReference type="Proteomes" id="UP000217257"/>
    </source>
</evidence>
<reference evidence="1 2" key="1">
    <citation type="submission" date="2017-06" db="EMBL/GenBank/DDBJ databases">
        <title>Sequencing and comparative analysis of myxobacterial genomes.</title>
        <authorList>
            <person name="Rupp O."/>
            <person name="Goesmann A."/>
            <person name="Sogaard-Andersen L."/>
        </authorList>
    </citation>
    <scope>NUCLEOTIDE SEQUENCE [LARGE SCALE GENOMIC DNA]</scope>
    <source>
        <strain evidence="1 2">DSM 52655</strain>
    </source>
</reference>
<organism evidence="1 2">
    <name type="scientific">Cystobacter fuscus</name>
    <dbReference type="NCBI Taxonomy" id="43"/>
    <lineage>
        <taxon>Bacteria</taxon>
        <taxon>Pseudomonadati</taxon>
        <taxon>Myxococcota</taxon>
        <taxon>Myxococcia</taxon>
        <taxon>Myxococcales</taxon>
        <taxon>Cystobacterineae</taxon>
        <taxon>Archangiaceae</taxon>
        <taxon>Cystobacter</taxon>
    </lineage>
</organism>
<sequence length="464" mass="51745">MDRGLVIPSRLMAAPLASASPAVSPFWNVRGRSHAAALSLVLLAVLGGCRKSDAERAAEERARIEEKIRDSYTLVPYRALKLTIRAEGQPHAPKEIAALWKALEATRALPDKAVTQEEARQIAKQYLDLGVAFYKAKKTLEKRDEDEFPLLWTRWNPDEPPLFLGYDIGQEHALLAAVWLLLDSADRGNRVPATDLVFYELSRATPQPTWDPTFRVLIHANRGLAFCEAKYHYAAEEELNAFLSEAEALPPAAFPGYRGMEPEQTREALLAAGYFLRAWNRMALDRERAAEDDIERALHSLEKLGVENELTWWGWAFIHFRRERYEESAESLDKLAASPYVGQKEREEIHACAEELRGHGDRLPIFLQTRAAIILGQALIARAGGPEGILVTVLGPERAKEIYSPLAWLDRVRQGMGEVSPEQVASGAGDALDTIREVGGKGWQELKWKLKAAISRGTADSGPK</sequence>
<proteinExistence type="predicted"/>
<protein>
    <submittedName>
        <fullName evidence="1">Uncharacterized protein</fullName>
    </submittedName>
</protein>
<dbReference type="AlphaFoldDB" id="A0A250J7R2"/>
<name>A0A250J7R2_9BACT</name>